<feature type="transmembrane region" description="Helical" evidence="1">
    <location>
        <begin position="73"/>
        <end position="99"/>
    </location>
</feature>
<evidence type="ECO:0000313" key="2">
    <source>
        <dbReference type="EMBL" id="KAA6307805.1"/>
    </source>
</evidence>
<dbReference type="PANTHER" id="PTHR33876:SF4">
    <property type="entry name" value="CHLOROPLAST PROTEIN FOR GROWTH AND FERTILITY 2"/>
    <property type="match status" value="1"/>
</dbReference>
<comment type="caution">
    <text evidence="2">The sequence shown here is derived from an EMBL/GenBank/DDBJ whole genome shotgun (WGS) entry which is preliminary data.</text>
</comment>
<gene>
    <name evidence="2" type="ORF">EZS27_040524</name>
</gene>
<protein>
    <recommendedName>
        <fullName evidence="3">Urease accessory protein UreH-like transmembrane domain-containing protein</fullName>
    </recommendedName>
</protein>
<keyword evidence="1" id="KW-1133">Transmembrane helix</keyword>
<dbReference type="AlphaFoldDB" id="A0A5J4PEA4"/>
<dbReference type="InterPro" id="IPR052776">
    <property type="entry name" value="Chloro_ReproSupport/MetalTrans"/>
</dbReference>
<reference evidence="2" key="1">
    <citation type="submission" date="2019-03" db="EMBL/GenBank/DDBJ databases">
        <title>Single cell metagenomics reveals metabolic interactions within the superorganism composed of flagellate Streblomastix strix and complex community of Bacteroidetes bacteria on its surface.</title>
        <authorList>
            <person name="Treitli S.C."/>
            <person name="Kolisko M."/>
            <person name="Husnik F."/>
            <person name="Keeling P."/>
            <person name="Hampl V."/>
        </authorList>
    </citation>
    <scope>NUCLEOTIDE SEQUENCE</scope>
    <source>
        <strain evidence="2">STM</strain>
    </source>
</reference>
<feature type="non-terminal residue" evidence="2">
    <location>
        <position position="1"/>
    </location>
</feature>
<evidence type="ECO:0000256" key="1">
    <source>
        <dbReference type="SAM" id="Phobius"/>
    </source>
</evidence>
<dbReference type="PANTHER" id="PTHR33876">
    <property type="entry name" value="UNNAMED PRODUCT"/>
    <property type="match status" value="1"/>
</dbReference>
<keyword evidence="1" id="KW-0472">Membrane</keyword>
<evidence type="ECO:0008006" key="3">
    <source>
        <dbReference type="Google" id="ProtNLM"/>
    </source>
</evidence>
<accession>A0A5J4PEA4</accession>
<proteinExistence type="predicted"/>
<dbReference type="EMBL" id="SNRY01008902">
    <property type="protein sequence ID" value="KAA6307805.1"/>
    <property type="molecule type" value="Genomic_DNA"/>
</dbReference>
<keyword evidence="1" id="KW-0812">Transmembrane</keyword>
<feature type="transmembrane region" description="Helical" evidence="1">
    <location>
        <begin position="111"/>
        <end position="130"/>
    </location>
</feature>
<name>A0A5J4PEA4_9ZZZZ</name>
<sequence length="136" mass="15171">RLYLFLRDEQTVIGFHKHQHEHAGVNEHLHTHIHPTRKHLHKTAYGIGFVHGLAGSGTLVVLVMTQIEAIAHSLLYLVIFGIGSIVGMTLVAGVFSIPFSKKLIHSKIVKTVLVILSSVLCFAYGCYVIYRNLTFN</sequence>
<organism evidence="2">
    <name type="scientific">termite gut metagenome</name>
    <dbReference type="NCBI Taxonomy" id="433724"/>
    <lineage>
        <taxon>unclassified sequences</taxon>
        <taxon>metagenomes</taxon>
        <taxon>organismal metagenomes</taxon>
    </lineage>
</organism>
<feature type="transmembrane region" description="Helical" evidence="1">
    <location>
        <begin position="44"/>
        <end position="67"/>
    </location>
</feature>